<name>A0AA87CCI1_9CAUD</name>
<dbReference type="GeneID" id="300198842"/>
<reference evidence="1 2" key="1">
    <citation type="journal article" date="2023" name="Nat. Microbiol.">
        <title>A compendium of viruses from methanogenic archaea reveals their diversity and adaptations to the gut environment.</title>
        <authorList>
            <person name="Medvedeva S."/>
            <person name="Borrel G."/>
            <person name="Krupovic M."/>
            <person name="Gribaldo S."/>
        </authorList>
    </citation>
    <scope>NUCLEOTIDE SEQUENCE [LARGE SCALE GENOMIC DNA]</scope>
</reference>
<evidence type="ECO:0000313" key="2">
    <source>
        <dbReference type="Proteomes" id="UP001303695"/>
    </source>
</evidence>
<sequence>MPRKDRRYKPRKNMDEVPEINPRSYKLNKTLTKKMCKYIEEGNYISTACKLCGIERHTHYDWMKYGKKGINPFKDYYLAIEEAKARAEASMVDVVTSSALVDGNVGSAQWWLARVHPDRWAKKDRVEAKVDTSQKIEIVTVSPESSDKEEES</sequence>
<dbReference type="RefSeq" id="YP_013605231.1">
    <property type="nucleotide sequence ID" value="NC_133254.1"/>
</dbReference>
<dbReference type="EMBL" id="BK063678">
    <property type="protein sequence ID" value="DBA35451.1"/>
    <property type="molecule type" value="Genomic_DNA"/>
</dbReference>
<evidence type="ECO:0000313" key="1">
    <source>
        <dbReference type="EMBL" id="DBA35451.1"/>
    </source>
</evidence>
<keyword evidence="2" id="KW-1185">Reference proteome</keyword>
<dbReference type="Proteomes" id="UP001303695">
    <property type="component" value="Segment"/>
</dbReference>
<organism evidence="1 2">
    <name type="scientific">Caudoviricetes sp. vir249</name>
    <dbReference type="NCBI Taxonomy" id="3068355"/>
    <lineage>
        <taxon>Viruses</taxon>
        <taxon>Duplodnaviria</taxon>
        <taxon>Heunggongvirae</taxon>
        <taxon>Uroviricota</taxon>
        <taxon>Caudoviricetes</taxon>
    </lineage>
</organism>
<protein>
    <submittedName>
        <fullName evidence="1">Terminase small subunit</fullName>
    </submittedName>
</protein>
<proteinExistence type="predicted"/>
<dbReference type="Gene3D" id="1.10.10.60">
    <property type="entry name" value="Homeodomain-like"/>
    <property type="match status" value="1"/>
</dbReference>
<gene>
    <name evidence="1" type="ORF">vir249_00006</name>
</gene>
<accession>A0AA87CCI1</accession>